<dbReference type="RefSeq" id="WP_012928592.1">
    <property type="nucleotide sequence ID" value="NC_013730.1"/>
</dbReference>
<dbReference type="STRING" id="504472.Slin_4095"/>
<evidence type="ECO:0000256" key="1">
    <source>
        <dbReference type="SAM" id="Phobius"/>
    </source>
</evidence>
<dbReference type="HOGENOM" id="CLU_2738011_0_0_10"/>
<feature type="transmembrane region" description="Helical" evidence="1">
    <location>
        <begin position="6"/>
        <end position="30"/>
    </location>
</feature>
<proteinExistence type="predicted"/>
<dbReference type="Proteomes" id="UP000002028">
    <property type="component" value="Chromosome"/>
</dbReference>
<gene>
    <name evidence="2" type="ordered locus">Slin_4095</name>
</gene>
<keyword evidence="1" id="KW-0812">Transmembrane</keyword>
<accession>D2QJN6</accession>
<dbReference type="KEGG" id="sli:Slin_4095"/>
<organism evidence="2 3">
    <name type="scientific">Spirosoma linguale (strain ATCC 33905 / DSM 74 / LMG 10896 / Claus 1)</name>
    <dbReference type="NCBI Taxonomy" id="504472"/>
    <lineage>
        <taxon>Bacteria</taxon>
        <taxon>Pseudomonadati</taxon>
        <taxon>Bacteroidota</taxon>
        <taxon>Cytophagia</taxon>
        <taxon>Cytophagales</taxon>
        <taxon>Cytophagaceae</taxon>
        <taxon>Spirosoma</taxon>
    </lineage>
</organism>
<keyword evidence="1" id="KW-0472">Membrane</keyword>
<name>D2QJN6_SPILD</name>
<dbReference type="AlphaFoldDB" id="D2QJN6"/>
<evidence type="ECO:0008006" key="4">
    <source>
        <dbReference type="Google" id="ProtNLM"/>
    </source>
</evidence>
<reference evidence="2 3" key="1">
    <citation type="journal article" date="2010" name="Stand. Genomic Sci.">
        <title>Complete genome sequence of Spirosoma linguale type strain (1).</title>
        <authorList>
            <person name="Lail K."/>
            <person name="Sikorski J."/>
            <person name="Saunders E."/>
            <person name="Lapidus A."/>
            <person name="Glavina Del Rio T."/>
            <person name="Copeland A."/>
            <person name="Tice H."/>
            <person name="Cheng J.-F."/>
            <person name="Lucas S."/>
            <person name="Nolan M."/>
            <person name="Bruce D."/>
            <person name="Goodwin L."/>
            <person name="Pitluck S."/>
            <person name="Ivanova N."/>
            <person name="Mavromatis K."/>
            <person name="Ovchinnikova G."/>
            <person name="Pati A."/>
            <person name="Chen A."/>
            <person name="Palaniappan K."/>
            <person name="Land M."/>
            <person name="Hauser L."/>
            <person name="Chang Y.-J."/>
            <person name="Jeffries C.D."/>
            <person name="Chain P."/>
            <person name="Brettin T."/>
            <person name="Detter J.C."/>
            <person name="Schuetze A."/>
            <person name="Rohde M."/>
            <person name="Tindall B.J."/>
            <person name="Goeker M."/>
            <person name="Bristow J."/>
            <person name="Eisen J.A."/>
            <person name="Markowitz V."/>
            <person name="Hugenholtz P."/>
            <person name="Kyrpides N.C."/>
            <person name="Klenk H.-P."/>
            <person name="Chen F."/>
        </authorList>
    </citation>
    <scope>NUCLEOTIDE SEQUENCE [LARGE SCALE GENOMIC DNA]</scope>
    <source>
        <strain evidence="3">ATCC 33905 / DSM 74 / LMG 10896 / Claus 1</strain>
    </source>
</reference>
<keyword evidence="3" id="KW-1185">Reference proteome</keyword>
<keyword evidence="1" id="KW-1133">Transmembrane helix</keyword>
<evidence type="ECO:0000313" key="2">
    <source>
        <dbReference type="EMBL" id="ADB40082.1"/>
    </source>
</evidence>
<protein>
    <recommendedName>
        <fullName evidence="4">LapA family protein</fullName>
    </recommendedName>
</protein>
<evidence type="ECO:0000313" key="3">
    <source>
        <dbReference type="Proteomes" id="UP000002028"/>
    </source>
</evidence>
<sequence length="71" mass="8123">MNPLNPWVAFTEILLLLAAAFFLGYVVAYGQYNKQIRTRKSLISELQTKLNLPDQTPSKSDQVEEIIPEKE</sequence>
<dbReference type="EMBL" id="CP001769">
    <property type="protein sequence ID" value="ADB40082.1"/>
    <property type="molecule type" value="Genomic_DNA"/>
</dbReference>